<dbReference type="AlphaFoldDB" id="A0A4Y2D2L4"/>
<reference evidence="1 2" key="1">
    <citation type="journal article" date="2019" name="Sci. Rep.">
        <title>Orb-weaving spider Araneus ventricosus genome elucidates the spidroin gene catalogue.</title>
        <authorList>
            <person name="Kono N."/>
            <person name="Nakamura H."/>
            <person name="Ohtoshi R."/>
            <person name="Moran D.A.P."/>
            <person name="Shinohara A."/>
            <person name="Yoshida Y."/>
            <person name="Fujiwara M."/>
            <person name="Mori M."/>
            <person name="Tomita M."/>
            <person name="Arakawa K."/>
        </authorList>
    </citation>
    <scope>NUCLEOTIDE SEQUENCE [LARGE SCALE GENOMIC DNA]</scope>
</reference>
<protein>
    <submittedName>
        <fullName evidence="1">Uncharacterized protein</fullName>
    </submittedName>
</protein>
<dbReference type="EMBL" id="BGPR01000287">
    <property type="protein sequence ID" value="GBM10549.1"/>
    <property type="molecule type" value="Genomic_DNA"/>
</dbReference>
<gene>
    <name evidence="1" type="ORF">AVEN_109337_1</name>
</gene>
<accession>A0A4Y2D2L4</accession>
<keyword evidence="2" id="KW-1185">Reference proteome</keyword>
<comment type="caution">
    <text evidence="1">The sequence shown here is derived from an EMBL/GenBank/DDBJ whole genome shotgun (WGS) entry which is preliminary data.</text>
</comment>
<sequence>MGHQVNRVSNLEPSGLEAETLPLGHRRPSVWLIVQNFLASVLSSRWIGHSGLVAWLLRSPDLPGVFFPLGTAVNVVSEKPTESTEDIMARISVAAEDIHEMPGIFQRVVIRSVADVTLVLQLVAAYLSICCKCFDNKDYLSLIIRLYCVLHFHHAGAPSLLTACSPTPHCLVKDFRFGQFYHSLQF</sequence>
<evidence type="ECO:0000313" key="1">
    <source>
        <dbReference type="EMBL" id="GBM10549.1"/>
    </source>
</evidence>
<name>A0A4Y2D2L4_ARAVE</name>
<evidence type="ECO:0000313" key="2">
    <source>
        <dbReference type="Proteomes" id="UP000499080"/>
    </source>
</evidence>
<dbReference type="Proteomes" id="UP000499080">
    <property type="component" value="Unassembled WGS sequence"/>
</dbReference>
<organism evidence="1 2">
    <name type="scientific">Araneus ventricosus</name>
    <name type="common">Orbweaver spider</name>
    <name type="synonym">Epeira ventricosa</name>
    <dbReference type="NCBI Taxonomy" id="182803"/>
    <lineage>
        <taxon>Eukaryota</taxon>
        <taxon>Metazoa</taxon>
        <taxon>Ecdysozoa</taxon>
        <taxon>Arthropoda</taxon>
        <taxon>Chelicerata</taxon>
        <taxon>Arachnida</taxon>
        <taxon>Araneae</taxon>
        <taxon>Araneomorphae</taxon>
        <taxon>Entelegynae</taxon>
        <taxon>Araneoidea</taxon>
        <taxon>Araneidae</taxon>
        <taxon>Araneus</taxon>
    </lineage>
</organism>
<proteinExistence type="predicted"/>